<protein>
    <submittedName>
        <fullName evidence="2">Uncharacterized protein</fullName>
    </submittedName>
</protein>
<evidence type="ECO:0000313" key="2">
    <source>
        <dbReference type="EMBL" id="KAK3370869.1"/>
    </source>
</evidence>
<feature type="compositionally biased region" description="Basic and acidic residues" evidence="1">
    <location>
        <begin position="602"/>
        <end position="612"/>
    </location>
</feature>
<feature type="compositionally biased region" description="Low complexity" evidence="1">
    <location>
        <begin position="69"/>
        <end position="100"/>
    </location>
</feature>
<feature type="compositionally biased region" description="Low complexity" evidence="1">
    <location>
        <begin position="10"/>
        <end position="19"/>
    </location>
</feature>
<keyword evidence="3" id="KW-1185">Reference proteome</keyword>
<feature type="region of interest" description="Disordered" evidence="1">
    <location>
        <begin position="483"/>
        <end position="505"/>
    </location>
</feature>
<feature type="region of interest" description="Disordered" evidence="1">
    <location>
        <begin position="397"/>
        <end position="435"/>
    </location>
</feature>
<proteinExistence type="predicted"/>
<evidence type="ECO:0000256" key="1">
    <source>
        <dbReference type="SAM" id="MobiDB-lite"/>
    </source>
</evidence>
<organism evidence="2 3">
    <name type="scientific">Lasiosphaeria ovina</name>
    <dbReference type="NCBI Taxonomy" id="92902"/>
    <lineage>
        <taxon>Eukaryota</taxon>
        <taxon>Fungi</taxon>
        <taxon>Dikarya</taxon>
        <taxon>Ascomycota</taxon>
        <taxon>Pezizomycotina</taxon>
        <taxon>Sordariomycetes</taxon>
        <taxon>Sordariomycetidae</taxon>
        <taxon>Sordariales</taxon>
        <taxon>Lasiosphaeriaceae</taxon>
        <taxon>Lasiosphaeria</taxon>
    </lineage>
</organism>
<feature type="compositionally biased region" description="Low complexity" evidence="1">
    <location>
        <begin position="140"/>
        <end position="158"/>
    </location>
</feature>
<feature type="compositionally biased region" description="Low complexity" evidence="1">
    <location>
        <begin position="108"/>
        <end position="120"/>
    </location>
</feature>
<reference evidence="2" key="2">
    <citation type="submission" date="2023-06" db="EMBL/GenBank/DDBJ databases">
        <authorList>
            <consortium name="Lawrence Berkeley National Laboratory"/>
            <person name="Haridas S."/>
            <person name="Hensen N."/>
            <person name="Bonometti L."/>
            <person name="Westerberg I."/>
            <person name="Brannstrom I.O."/>
            <person name="Guillou S."/>
            <person name="Cros-Aarteil S."/>
            <person name="Calhoun S."/>
            <person name="Kuo A."/>
            <person name="Mondo S."/>
            <person name="Pangilinan J."/>
            <person name="Riley R."/>
            <person name="Labutti K."/>
            <person name="Andreopoulos B."/>
            <person name="Lipzen A."/>
            <person name="Chen C."/>
            <person name="Yanf M."/>
            <person name="Daum C."/>
            <person name="Ng V."/>
            <person name="Clum A."/>
            <person name="Steindorff A."/>
            <person name="Ohm R."/>
            <person name="Martin F."/>
            <person name="Silar P."/>
            <person name="Natvig D."/>
            <person name="Lalanne C."/>
            <person name="Gautier V."/>
            <person name="Ament-Velasquez S.L."/>
            <person name="Kruys A."/>
            <person name="Hutchinson M.I."/>
            <person name="Powell A.J."/>
            <person name="Barry K."/>
            <person name="Miller A.N."/>
            <person name="Grigoriev I.V."/>
            <person name="Debuchy R."/>
            <person name="Gladieux P."/>
            <person name="Thoren M.H."/>
            <person name="Johannesson H."/>
        </authorList>
    </citation>
    <scope>NUCLEOTIDE SEQUENCE</scope>
    <source>
        <strain evidence="2">CBS 958.72</strain>
    </source>
</reference>
<accession>A0AAE0K687</accession>
<feature type="region of interest" description="Disordered" evidence="1">
    <location>
        <begin position="247"/>
        <end position="276"/>
    </location>
</feature>
<feature type="region of interest" description="Disordered" evidence="1">
    <location>
        <begin position="529"/>
        <end position="642"/>
    </location>
</feature>
<feature type="compositionally biased region" description="Low complexity" evidence="1">
    <location>
        <begin position="36"/>
        <end position="56"/>
    </location>
</feature>
<feature type="region of interest" description="Disordered" evidence="1">
    <location>
        <begin position="1"/>
        <end position="197"/>
    </location>
</feature>
<dbReference type="AlphaFoldDB" id="A0AAE0K687"/>
<sequence length="642" mass="66857">MASPYSARNSTTGSTRSSSVNLPPPASPFDDPGWRSPAPLSTASLSSPSSLHPASARPFSLQQHDPPTRHTSSSHQSRRISAASSLLSASTASTSASTRLGSGGGHLTPTRTATTATTATGNSARYPVPMPLPLPGHQQGPRSPAGSGLGSAAGARSPTASSTTAGTDIPWSPSQPPQQQQESSIGSEDYRASVEREFAARHGELQARARSLLAEMQVLQGSGQGAEDDSEDDKAAIAALQGLLAGRLGGGSNSGTTNNNNGGGDDDDSSSDSKALRAARAVAREVAALSSPLFSFAEDSKAQIGRDAAVQAVLIADLDAALAWARASSPQARQGAPKEPVSSLRQCVLDRAELLAAALPAALTDACGNAVMHFEHETLFPLASSLVSSVSGVGSVGDAGNGGAGDEWEDWDEAEDDEEEDYTAQQQRRKRRQQPRKWWQYANALTFRGEAPVASIPRERFLASEDGFAWDMAELVAQLEADAEVSSADDNGNGESDDDGVTMRNPVTGVPFSVLDARRILAHPLGRALAAPLPDDDGDDKHNDDNDDSDKGAPVAVRSGPSPVTALPSLVSRRGADSNNGMVRLSAPGAFPEPAEDEQQSAEDHLKWKPDSDWETEAEADDEPGTGLASYEPSEMGDSVFG</sequence>
<name>A0AAE0K687_9PEZI</name>
<feature type="compositionally biased region" description="Basic and acidic residues" evidence="1">
    <location>
        <begin position="188"/>
        <end position="197"/>
    </location>
</feature>
<evidence type="ECO:0000313" key="3">
    <source>
        <dbReference type="Proteomes" id="UP001287356"/>
    </source>
</evidence>
<gene>
    <name evidence="2" type="ORF">B0T24DRAFT_627237</name>
</gene>
<feature type="compositionally biased region" description="Acidic residues" evidence="1">
    <location>
        <begin position="613"/>
        <end position="624"/>
    </location>
</feature>
<comment type="caution">
    <text evidence="2">The sequence shown here is derived from an EMBL/GenBank/DDBJ whole genome shotgun (WGS) entry which is preliminary data.</text>
</comment>
<dbReference type="EMBL" id="JAULSN010000005">
    <property type="protein sequence ID" value="KAK3370869.1"/>
    <property type="molecule type" value="Genomic_DNA"/>
</dbReference>
<dbReference type="Proteomes" id="UP001287356">
    <property type="component" value="Unassembled WGS sequence"/>
</dbReference>
<reference evidence="2" key="1">
    <citation type="journal article" date="2023" name="Mol. Phylogenet. Evol.">
        <title>Genome-scale phylogeny and comparative genomics of the fungal order Sordariales.</title>
        <authorList>
            <person name="Hensen N."/>
            <person name="Bonometti L."/>
            <person name="Westerberg I."/>
            <person name="Brannstrom I.O."/>
            <person name="Guillou S."/>
            <person name="Cros-Aarteil S."/>
            <person name="Calhoun S."/>
            <person name="Haridas S."/>
            <person name="Kuo A."/>
            <person name="Mondo S."/>
            <person name="Pangilinan J."/>
            <person name="Riley R."/>
            <person name="LaButti K."/>
            <person name="Andreopoulos B."/>
            <person name="Lipzen A."/>
            <person name="Chen C."/>
            <person name="Yan M."/>
            <person name="Daum C."/>
            <person name="Ng V."/>
            <person name="Clum A."/>
            <person name="Steindorff A."/>
            <person name="Ohm R.A."/>
            <person name="Martin F."/>
            <person name="Silar P."/>
            <person name="Natvig D.O."/>
            <person name="Lalanne C."/>
            <person name="Gautier V."/>
            <person name="Ament-Velasquez S.L."/>
            <person name="Kruys A."/>
            <person name="Hutchinson M.I."/>
            <person name="Powell A.J."/>
            <person name="Barry K."/>
            <person name="Miller A.N."/>
            <person name="Grigoriev I.V."/>
            <person name="Debuchy R."/>
            <person name="Gladieux P."/>
            <person name="Hiltunen Thoren M."/>
            <person name="Johannesson H."/>
        </authorList>
    </citation>
    <scope>NUCLEOTIDE SEQUENCE</scope>
    <source>
        <strain evidence="2">CBS 958.72</strain>
    </source>
</reference>
<feature type="compositionally biased region" description="Acidic residues" evidence="1">
    <location>
        <begin position="406"/>
        <end position="422"/>
    </location>
</feature>